<keyword evidence="4 5" id="KW-0472">Membrane</keyword>
<reference evidence="9" key="1">
    <citation type="submission" date="2016-10" db="EMBL/GenBank/DDBJ databases">
        <authorList>
            <person name="Varghese N."/>
            <person name="Submissions S."/>
        </authorList>
    </citation>
    <scope>NUCLEOTIDE SEQUENCE [LARGE SCALE GENOMIC DNA]</scope>
    <source>
        <strain evidence="9">BS3782</strain>
    </source>
</reference>
<dbReference type="EMBL" id="VZPO01000006">
    <property type="protein sequence ID" value="KAB0503394.1"/>
    <property type="molecule type" value="Genomic_DNA"/>
</dbReference>
<reference evidence="8" key="2">
    <citation type="submission" date="2016-10" db="EMBL/GenBank/DDBJ databases">
        <authorList>
            <person name="de Groot N.N."/>
        </authorList>
    </citation>
    <scope>NUCLEOTIDE SEQUENCE [LARGE SCALE GENOMIC DNA]</scope>
    <source>
        <strain evidence="8">BS3782</strain>
    </source>
</reference>
<name>A0A0J6KAS3_9PSED</name>
<evidence type="ECO:0000256" key="4">
    <source>
        <dbReference type="ARBA" id="ARBA00023136"/>
    </source>
</evidence>
<proteinExistence type="predicted"/>
<feature type="transmembrane region" description="Helical" evidence="5">
    <location>
        <begin position="51"/>
        <end position="69"/>
    </location>
</feature>
<keyword evidence="3 5" id="KW-1133">Transmembrane helix</keyword>
<keyword evidence="9" id="KW-1185">Reference proteome</keyword>
<dbReference type="InterPro" id="IPR013130">
    <property type="entry name" value="Fe3_Rdtase_TM_dom"/>
</dbReference>
<evidence type="ECO:0000256" key="3">
    <source>
        <dbReference type="ARBA" id="ARBA00022989"/>
    </source>
</evidence>
<dbReference type="Pfam" id="PF01794">
    <property type="entry name" value="Ferric_reduct"/>
    <property type="match status" value="1"/>
</dbReference>
<dbReference type="AlphaFoldDB" id="A0A0J6KAS3"/>
<feature type="transmembrane region" description="Helical" evidence="5">
    <location>
        <begin position="172"/>
        <end position="191"/>
    </location>
</feature>
<evidence type="ECO:0000313" key="8">
    <source>
        <dbReference type="EMBL" id="SDT47849.1"/>
    </source>
</evidence>
<dbReference type="PATRIC" id="fig|163011.3.peg.2954"/>
<accession>A0A0J6KAS3</accession>
<feature type="domain" description="Ferric oxidoreductase" evidence="6">
    <location>
        <begin position="49"/>
        <end position="159"/>
    </location>
</feature>
<evidence type="ECO:0000313" key="9">
    <source>
        <dbReference type="Proteomes" id="UP000182814"/>
    </source>
</evidence>
<dbReference type="Proteomes" id="UP000434925">
    <property type="component" value="Unassembled WGS sequence"/>
</dbReference>
<gene>
    <name evidence="7" type="ORF">F7R14_16650</name>
    <name evidence="8" type="ORF">SAMN04490191_4657</name>
</gene>
<reference evidence="7 10" key="3">
    <citation type="submission" date="2019-09" db="EMBL/GenBank/DDBJ databases">
        <title>Draft genome sequences of 48 bacterial type strains from the CCUG.</title>
        <authorList>
            <person name="Tunovic T."/>
            <person name="Pineiro-Iglesias B."/>
            <person name="Unosson C."/>
            <person name="Inganas E."/>
            <person name="Ohlen M."/>
            <person name="Cardew S."/>
            <person name="Jensie-Markopoulos S."/>
            <person name="Salva-Serra F."/>
            <person name="Jaen-Luchoro D."/>
            <person name="Karlsson R."/>
            <person name="Svensson-Stadler L."/>
            <person name="Chun J."/>
            <person name="Moore E."/>
        </authorList>
    </citation>
    <scope>NUCLEOTIDE SEQUENCE [LARGE SCALE GENOMIC DNA]</scope>
    <source>
        <strain evidence="7 10">CCUG 51522</strain>
    </source>
</reference>
<feature type="transmembrane region" description="Helical" evidence="5">
    <location>
        <begin position="148"/>
        <end position="166"/>
    </location>
</feature>
<feature type="transmembrane region" description="Helical" evidence="5">
    <location>
        <begin position="121"/>
        <end position="141"/>
    </location>
</feature>
<dbReference type="RefSeq" id="WP_048394728.1">
    <property type="nucleotide sequence ID" value="NZ_JYLB01000003.1"/>
</dbReference>
<dbReference type="Proteomes" id="UP000182814">
    <property type="component" value="Chromosome I"/>
</dbReference>
<sequence length="209" mass="23278">MLTQVPRYHGWSLFGLLSLLVLLMTGLILLLNPDLVEATRSAIRATARTSFALFLAAFTASALAVLVPSPFTRSLVRERRFIGLAFAFSHLVHAILIYSYGQLNPEFWPGRTTVGNIPGSVGYLFILLMALTSFKTTARLIGPKPWKALHVSGMWVLAAVFTYSNFKRIPMSAWYVLPFGLMFSAIVIRLLGKIALKYKRSVRNALLTE</sequence>
<keyword evidence="2 5" id="KW-0812">Transmembrane</keyword>
<feature type="transmembrane region" description="Helical" evidence="5">
    <location>
        <begin position="12"/>
        <end position="31"/>
    </location>
</feature>
<comment type="subcellular location">
    <subcellularLocation>
        <location evidence="1">Membrane</location>
        <topology evidence="1">Multi-pass membrane protein</topology>
    </subcellularLocation>
</comment>
<organism evidence="8 9">
    <name type="scientific">Pseudomonas lini</name>
    <dbReference type="NCBI Taxonomy" id="163011"/>
    <lineage>
        <taxon>Bacteria</taxon>
        <taxon>Pseudomonadati</taxon>
        <taxon>Pseudomonadota</taxon>
        <taxon>Gammaproteobacteria</taxon>
        <taxon>Pseudomonadales</taxon>
        <taxon>Pseudomonadaceae</taxon>
        <taxon>Pseudomonas</taxon>
    </lineage>
</organism>
<feature type="transmembrane region" description="Helical" evidence="5">
    <location>
        <begin position="81"/>
        <end position="101"/>
    </location>
</feature>
<evidence type="ECO:0000313" key="10">
    <source>
        <dbReference type="Proteomes" id="UP000434925"/>
    </source>
</evidence>
<evidence type="ECO:0000256" key="1">
    <source>
        <dbReference type="ARBA" id="ARBA00004141"/>
    </source>
</evidence>
<evidence type="ECO:0000256" key="2">
    <source>
        <dbReference type="ARBA" id="ARBA00022692"/>
    </source>
</evidence>
<protein>
    <recommendedName>
        <fullName evidence="6">Ferric oxidoreductase domain-containing protein</fullName>
    </recommendedName>
</protein>
<evidence type="ECO:0000313" key="7">
    <source>
        <dbReference type="EMBL" id="KAB0503394.1"/>
    </source>
</evidence>
<dbReference type="GO" id="GO:0016020">
    <property type="term" value="C:membrane"/>
    <property type="evidence" value="ECO:0007669"/>
    <property type="project" value="UniProtKB-SubCell"/>
</dbReference>
<evidence type="ECO:0000256" key="5">
    <source>
        <dbReference type="SAM" id="Phobius"/>
    </source>
</evidence>
<dbReference type="EMBL" id="LT629746">
    <property type="protein sequence ID" value="SDT47849.1"/>
    <property type="molecule type" value="Genomic_DNA"/>
</dbReference>
<evidence type="ECO:0000259" key="6">
    <source>
        <dbReference type="Pfam" id="PF01794"/>
    </source>
</evidence>